<protein>
    <recommendedName>
        <fullName evidence="3">Nucleotidyltransferase domain-containing protein</fullName>
    </recommendedName>
</protein>
<proteinExistence type="predicted"/>
<dbReference type="PANTHER" id="PTHR34817:SF2">
    <property type="entry name" value="NUCLEOTIDYLTRANSFERASE"/>
    <property type="match status" value="1"/>
</dbReference>
<sequence length="256" mass="30794">MRDRIREELKIIEETYDVKICLAVESGSRAWGFPSTDSDYDVRFLYVPRKEWYWSIEEHRDLIELPIDDELDITGWELRKALRLFNKSNPSIMEWLSSDIIYAESFSLAKQLRELKNRAFSSVALMYHYLNMDKRNESQYLRGEQVRIKKYFYVLRPLLACQWIERYQTVPPMDFHELLEELVEDEPLLAEIHELLKRKMDGEEMDVENRLAYVHPFIDKELARFQDLVKSYKQPKDNLTQELNELLQSTLDEVWA</sequence>
<evidence type="ECO:0008006" key="3">
    <source>
        <dbReference type="Google" id="ProtNLM"/>
    </source>
</evidence>
<dbReference type="Pfam" id="PF10127">
    <property type="entry name" value="RlaP"/>
    <property type="match status" value="1"/>
</dbReference>
<dbReference type="EMBL" id="NKHG01000010">
    <property type="protein sequence ID" value="PCK23202.1"/>
    <property type="molecule type" value="Genomic_DNA"/>
</dbReference>
<dbReference type="AlphaFoldDB" id="A0A2A5J1G5"/>
<comment type="caution">
    <text evidence="1">The sequence shown here is derived from an EMBL/GenBank/DDBJ whole genome shotgun (WGS) entry which is preliminary data.</text>
</comment>
<accession>A0A2A5J1G5</accession>
<dbReference type="OrthoDB" id="9796845at2"/>
<evidence type="ECO:0000313" key="1">
    <source>
        <dbReference type="EMBL" id="PCK23202.1"/>
    </source>
</evidence>
<name>A0A2A5J1G5_BACPU</name>
<dbReference type="PANTHER" id="PTHR34817">
    <property type="entry name" value="NUCLEOTIDYLTRANSFERASE"/>
    <property type="match status" value="1"/>
</dbReference>
<organism evidence="1 2">
    <name type="scientific">Bacillus pumilus</name>
    <name type="common">Bacillus mesentericus</name>
    <dbReference type="NCBI Taxonomy" id="1408"/>
    <lineage>
        <taxon>Bacteria</taxon>
        <taxon>Bacillati</taxon>
        <taxon>Bacillota</taxon>
        <taxon>Bacilli</taxon>
        <taxon>Bacillales</taxon>
        <taxon>Bacillaceae</taxon>
        <taxon>Bacillus</taxon>
    </lineage>
</organism>
<evidence type="ECO:0000313" key="2">
    <source>
        <dbReference type="Proteomes" id="UP000228754"/>
    </source>
</evidence>
<dbReference type="Proteomes" id="UP000228754">
    <property type="component" value="Unassembled WGS sequence"/>
</dbReference>
<reference evidence="1 2" key="1">
    <citation type="submission" date="2017-06" db="EMBL/GenBank/DDBJ databases">
        <title>Draft Genome Sequence of Bacillus sp Strain 36R Isolated from saline sediment at Atanasia, Sonora, Mexico.</title>
        <authorList>
            <person name="Sanchez Diaz R."/>
            <person name="Quiroz Macias M.E."/>
            <person name="Ibarra Gamez J.C."/>
            <person name="Enciso Ibarra J."/>
            <person name="Gomez Gil B."/>
            <person name="Galaviz Silva L."/>
        </authorList>
    </citation>
    <scope>NUCLEOTIDE SEQUENCE [LARGE SCALE GENOMIC DNA]</scope>
    <source>
        <strain evidence="1 2">36R_ATNSAL</strain>
    </source>
</reference>
<dbReference type="InterPro" id="IPR018775">
    <property type="entry name" value="RlaP"/>
</dbReference>
<gene>
    <name evidence="1" type="ORF">CEY02_01715</name>
</gene>